<dbReference type="EMBL" id="CVOU01000017">
    <property type="protein sequence ID" value="CRI23456.1"/>
    <property type="molecule type" value="Genomic_DNA"/>
</dbReference>
<dbReference type="CDD" id="cd00761">
    <property type="entry name" value="Glyco_tranf_GTA_type"/>
    <property type="match status" value="1"/>
</dbReference>
<dbReference type="PANTHER" id="PTHR43685">
    <property type="entry name" value="GLYCOSYLTRANSFERASE"/>
    <property type="match status" value="1"/>
</dbReference>
<protein>
    <recommendedName>
        <fullName evidence="3">Putative glycosyltransferase TagX</fullName>
    </recommendedName>
    <alternativeName>
        <fullName evidence="4">Teichoic acid biosynthesis protein X</fullName>
    </alternativeName>
</protein>
<name>A0A7U7JT66_9STAP</name>
<dbReference type="InterPro" id="IPR001173">
    <property type="entry name" value="Glyco_trans_2-like"/>
</dbReference>
<evidence type="ECO:0000256" key="1">
    <source>
        <dbReference type="ARBA" id="ARBA00006739"/>
    </source>
</evidence>
<dbReference type="RefSeq" id="WP_031787471.1">
    <property type="nucleotide sequence ID" value="NZ_AP018562.1"/>
</dbReference>
<dbReference type="PANTHER" id="PTHR43685:SF11">
    <property type="entry name" value="GLYCOSYLTRANSFERASE TAGX-RELATED"/>
    <property type="match status" value="1"/>
</dbReference>
<sequence>MRLTIIIPTLNNETTIRQLLVSIDSKEHYRILCIDGGSTDQTIPLVEKLQKELKHITLIQLQNASKASCINKGIKEIETTEGHYSDAFIVLNPTSILLPNKLDLLTSTFKNNENIDIVIGQRAIDYHGEWKLNDIDSYIKNNHIVTLSQLPELLSSLTFDNKLLSVKFADLRCDESVENVYNHEMLVKALQKATDIQLVSQLVIGDNQVNEADFNNVLELYQYSKEIMSVRQRVMEMLLLLEQRLIYSDLVDRQLFNTHLKRYLLLHPEMTETMISLVSDYIMSMQHSDYLSHNMFEIINTVEFLGVNWNKETYEKWREMLIQVGINRPSYRKFLIQLKGRKIVHQTKSILKRLN</sequence>
<dbReference type="Proteomes" id="UP000236509">
    <property type="component" value="Unassembled WGS sequence"/>
</dbReference>
<dbReference type="AlphaFoldDB" id="A0A7U7JT66"/>
<evidence type="ECO:0000256" key="3">
    <source>
        <dbReference type="ARBA" id="ARBA00040220"/>
    </source>
</evidence>
<reference evidence="6 7" key="1">
    <citation type="submission" date="2015-04" db="EMBL/GenBank/DDBJ databases">
        <authorList>
            <person name="Cao L."/>
            <person name="Gao C.H."/>
        </authorList>
    </citation>
    <scope>NUCLEOTIDE SEQUENCE [LARGE SCALE GENOMIC DNA]</scope>
    <source>
        <strain evidence="6 7">SH3</strain>
    </source>
</reference>
<dbReference type="InterPro" id="IPR029044">
    <property type="entry name" value="Nucleotide-diphossugar_trans"/>
</dbReference>
<dbReference type="InterPro" id="IPR050834">
    <property type="entry name" value="Glycosyltransf_2"/>
</dbReference>
<evidence type="ECO:0000313" key="6">
    <source>
        <dbReference type="EMBL" id="CRI23456.1"/>
    </source>
</evidence>
<feature type="domain" description="Glycosyltransferase 2-like" evidence="5">
    <location>
        <begin position="4"/>
        <end position="133"/>
    </location>
</feature>
<accession>A0A7U7JT66</accession>
<evidence type="ECO:0000256" key="2">
    <source>
        <dbReference type="ARBA" id="ARBA00022944"/>
    </source>
</evidence>
<comment type="similarity">
    <text evidence="1">Belongs to the glycosyltransferase 2 family.</text>
</comment>
<evidence type="ECO:0000313" key="7">
    <source>
        <dbReference type="Proteomes" id="UP000236509"/>
    </source>
</evidence>
<keyword evidence="2" id="KW-0777">Teichoic acid biosynthesis</keyword>
<dbReference type="GO" id="GO:0016757">
    <property type="term" value="F:glycosyltransferase activity"/>
    <property type="evidence" value="ECO:0007669"/>
    <property type="project" value="UniProtKB-KW"/>
</dbReference>
<comment type="caution">
    <text evidence="6">The sequence shown here is derived from an EMBL/GenBank/DDBJ whole genome shotgun (WGS) entry which is preliminary data.</text>
</comment>
<dbReference type="SUPFAM" id="SSF53448">
    <property type="entry name" value="Nucleotide-diphospho-sugar transferases"/>
    <property type="match status" value="1"/>
</dbReference>
<evidence type="ECO:0000259" key="5">
    <source>
        <dbReference type="Pfam" id="PF00535"/>
    </source>
</evidence>
<keyword evidence="6" id="KW-0808">Transferase</keyword>
<dbReference type="GO" id="GO:0019350">
    <property type="term" value="P:teichoic acid biosynthetic process"/>
    <property type="evidence" value="ECO:0007669"/>
    <property type="project" value="UniProtKB-KW"/>
</dbReference>
<keyword evidence="6" id="KW-0328">Glycosyltransferase</keyword>
<evidence type="ECO:0000256" key="4">
    <source>
        <dbReference type="ARBA" id="ARBA00041596"/>
    </source>
</evidence>
<dbReference type="Pfam" id="PF00535">
    <property type="entry name" value="Glycos_transf_2"/>
    <property type="match status" value="1"/>
</dbReference>
<proteinExistence type="inferred from homology"/>
<keyword evidence="7" id="KW-1185">Reference proteome</keyword>
<organism evidence="6 7">
    <name type="scientific">Staphylococcus argenteus</name>
    <dbReference type="NCBI Taxonomy" id="985002"/>
    <lineage>
        <taxon>Bacteria</taxon>
        <taxon>Bacillati</taxon>
        <taxon>Bacillota</taxon>
        <taxon>Bacilli</taxon>
        <taxon>Bacillales</taxon>
        <taxon>Staphylococcaceae</taxon>
        <taxon>Staphylococcus</taxon>
    </lineage>
</organism>
<dbReference type="Gene3D" id="3.90.550.10">
    <property type="entry name" value="Spore Coat Polysaccharide Biosynthesis Protein SpsA, Chain A"/>
    <property type="match status" value="1"/>
</dbReference>
<gene>
    <name evidence="6" type="primary">tagX</name>
    <name evidence="6" type="ORF">BN1326_50143</name>
</gene>